<feature type="region of interest" description="Disordered" evidence="1">
    <location>
        <begin position="98"/>
        <end position="128"/>
    </location>
</feature>
<reference evidence="2" key="1">
    <citation type="submission" date="2023-05" db="EMBL/GenBank/DDBJ databases">
        <title>Nepenthes gracilis genome sequencing.</title>
        <authorList>
            <person name="Fukushima K."/>
        </authorList>
    </citation>
    <scope>NUCLEOTIDE SEQUENCE</scope>
    <source>
        <strain evidence="2">SING2019-196</strain>
    </source>
</reference>
<dbReference type="EMBL" id="BSYO01000003">
    <property type="protein sequence ID" value="GMH01829.1"/>
    <property type="molecule type" value="Genomic_DNA"/>
</dbReference>
<organism evidence="2 3">
    <name type="scientific">Nepenthes gracilis</name>
    <name type="common">Slender pitcher plant</name>
    <dbReference type="NCBI Taxonomy" id="150966"/>
    <lineage>
        <taxon>Eukaryota</taxon>
        <taxon>Viridiplantae</taxon>
        <taxon>Streptophyta</taxon>
        <taxon>Embryophyta</taxon>
        <taxon>Tracheophyta</taxon>
        <taxon>Spermatophyta</taxon>
        <taxon>Magnoliopsida</taxon>
        <taxon>eudicotyledons</taxon>
        <taxon>Gunneridae</taxon>
        <taxon>Pentapetalae</taxon>
        <taxon>Caryophyllales</taxon>
        <taxon>Nepenthaceae</taxon>
        <taxon>Nepenthes</taxon>
    </lineage>
</organism>
<evidence type="ECO:0000256" key="1">
    <source>
        <dbReference type="SAM" id="MobiDB-lite"/>
    </source>
</evidence>
<accession>A0AAD3XDZ1</accession>
<gene>
    <name evidence="2" type="ORF">Nepgr_003668</name>
</gene>
<evidence type="ECO:0000313" key="2">
    <source>
        <dbReference type="EMBL" id="GMH01829.1"/>
    </source>
</evidence>
<keyword evidence="3" id="KW-1185">Reference proteome</keyword>
<evidence type="ECO:0000313" key="3">
    <source>
        <dbReference type="Proteomes" id="UP001279734"/>
    </source>
</evidence>
<proteinExistence type="predicted"/>
<dbReference type="AlphaFoldDB" id="A0AAD3XDZ1"/>
<name>A0AAD3XDZ1_NEPGR</name>
<dbReference type="Proteomes" id="UP001279734">
    <property type="component" value="Unassembled WGS sequence"/>
</dbReference>
<protein>
    <submittedName>
        <fullName evidence="2">Uncharacterized protein</fullName>
    </submittedName>
</protein>
<sequence length="159" mass="16820">MQLLPCVLCAEAALKDAKQSKDGIDVEITTPHCEVENTKQEAKAVAAQLHGGVGLHDFGAWLPSMVCLIGTGQLHCRMKVQGLGTSLRSLKNKKAEGSSQLLSEISKSHANGVNSASPSADSQNGTSDNDAELALRKVLSDGAFTRLKESKTGLHRKVT</sequence>
<comment type="caution">
    <text evidence="2">The sequence shown here is derived from an EMBL/GenBank/DDBJ whole genome shotgun (WGS) entry which is preliminary data.</text>
</comment>